<feature type="transmembrane region" description="Helical" evidence="2">
    <location>
        <begin position="58"/>
        <end position="80"/>
    </location>
</feature>
<evidence type="ECO:0000313" key="4">
    <source>
        <dbReference type="Proteomes" id="UP001139502"/>
    </source>
</evidence>
<name>A0A9X2HBH4_9MICC</name>
<accession>A0A9X2HBH4</accession>
<protein>
    <recommendedName>
        <fullName evidence="5">Integral membrane protein</fullName>
    </recommendedName>
</protein>
<reference evidence="3" key="1">
    <citation type="submission" date="2022-06" db="EMBL/GenBank/DDBJ databases">
        <title>Rothia sp. isolated from sandalwood seedling.</title>
        <authorList>
            <person name="Tuikhar N."/>
            <person name="Kirdat K."/>
            <person name="Thorat V."/>
            <person name="Swetha P."/>
            <person name="Padma S."/>
            <person name="Sundararaj R."/>
            <person name="Yadav A."/>
        </authorList>
    </citation>
    <scope>NUCLEOTIDE SEQUENCE</scope>
    <source>
        <strain evidence="3">AR01</strain>
    </source>
</reference>
<feature type="transmembrane region" description="Helical" evidence="2">
    <location>
        <begin position="31"/>
        <end position="52"/>
    </location>
</feature>
<keyword evidence="2" id="KW-0472">Membrane</keyword>
<dbReference type="AlphaFoldDB" id="A0A9X2HBH4"/>
<keyword evidence="2" id="KW-0812">Transmembrane</keyword>
<dbReference type="EMBL" id="JANAFB010000005">
    <property type="protein sequence ID" value="MCP3425060.1"/>
    <property type="molecule type" value="Genomic_DNA"/>
</dbReference>
<dbReference type="Proteomes" id="UP001139502">
    <property type="component" value="Unassembled WGS sequence"/>
</dbReference>
<keyword evidence="2" id="KW-1133">Transmembrane helix</keyword>
<evidence type="ECO:0000256" key="2">
    <source>
        <dbReference type="SAM" id="Phobius"/>
    </source>
</evidence>
<keyword evidence="4" id="KW-1185">Reference proteome</keyword>
<feature type="transmembrane region" description="Helical" evidence="2">
    <location>
        <begin position="87"/>
        <end position="107"/>
    </location>
</feature>
<gene>
    <name evidence="3" type="ORF">NBM05_03185</name>
</gene>
<feature type="region of interest" description="Disordered" evidence="1">
    <location>
        <begin position="1"/>
        <end position="25"/>
    </location>
</feature>
<evidence type="ECO:0000256" key="1">
    <source>
        <dbReference type="SAM" id="MobiDB-lite"/>
    </source>
</evidence>
<evidence type="ECO:0008006" key="5">
    <source>
        <dbReference type="Google" id="ProtNLM"/>
    </source>
</evidence>
<dbReference type="RefSeq" id="WP_254165072.1">
    <property type="nucleotide sequence ID" value="NZ_JANAFB010000005.1"/>
</dbReference>
<feature type="transmembrane region" description="Helical" evidence="2">
    <location>
        <begin position="127"/>
        <end position="144"/>
    </location>
</feature>
<sequence>MSSTRSAGAGDRDAASAHGGPQQKSRGPGMIIVAVYGLFSLSAGARAAYQIATKFDEAPLSFVLSAIAAVVYVAATVALATRGMRAYWAAVATIGVELLGVLGVGTFSFLRPELFPLASVWSHFGSGYGYVPLVLPVVGLLWLYRNRPGRIAAR</sequence>
<evidence type="ECO:0000313" key="3">
    <source>
        <dbReference type="EMBL" id="MCP3425060.1"/>
    </source>
</evidence>
<proteinExistence type="predicted"/>
<organism evidence="3 4">
    <name type="scientific">Rothia santali</name>
    <dbReference type="NCBI Taxonomy" id="2949643"/>
    <lineage>
        <taxon>Bacteria</taxon>
        <taxon>Bacillati</taxon>
        <taxon>Actinomycetota</taxon>
        <taxon>Actinomycetes</taxon>
        <taxon>Micrococcales</taxon>
        <taxon>Micrococcaceae</taxon>
        <taxon>Rothia</taxon>
    </lineage>
</organism>
<comment type="caution">
    <text evidence="3">The sequence shown here is derived from an EMBL/GenBank/DDBJ whole genome shotgun (WGS) entry which is preliminary data.</text>
</comment>